<name>A0ABP8LNZ6_9BACT</name>
<dbReference type="RefSeq" id="WP_345159125.1">
    <property type="nucleotide sequence ID" value="NZ_BAABHC010000014.1"/>
</dbReference>
<feature type="domain" description="Peptidase M56" evidence="2">
    <location>
        <begin position="146"/>
        <end position="256"/>
    </location>
</feature>
<sequence>MPALILYLLKANVALALFYMAYHVALRRLTFYHLNRLFLVFGILFAALYPLIDVSGLFRQHQELASTYMGTLPAWVTATAAPAHAPALDPWDIPLFGFWLGTGIMAIRLLLQLVSLHRIHAASAPGNHKGIGFRRTRHITQAFSFWQTIYLNPAQHSPEELESILRHEQVHVTGWHTLDVLLAEWSTVFYWFNPGAWLLKNAVKENLEFIADQHVVRTGMDRKAYQYLLLKVVGAPEPAIATQFNFLQLKKRIAMMNKKQSSLLHVARYAVLVPLVAAPLLFAACSEEGAETASPADTAAAAKEQGATQASALDTTAIYYIDGKEATSEAVEQLDPEEIHSVNVLKGESATKVFVDRAANGVIAVTTKKNQNSPEVLQFNKKLLPPPPPSVPDPLYIPDAANLPADYKAFLKRNTAVRQLGWTGNRMNEVIIYLQSGESETYDMSDSKSVAAAEAKYGMLPVLPPPPPPVRKDNK</sequence>
<keyword evidence="1" id="KW-0812">Transmembrane</keyword>
<dbReference type="CDD" id="cd07341">
    <property type="entry name" value="M56_BlaR1_MecR1_like"/>
    <property type="match status" value="1"/>
</dbReference>
<evidence type="ECO:0000256" key="1">
    <source>
        <dbReference type="SAM" id="Phobius"/>
    </source>
</evidence>
<dbReference type="Pfam" id="PF05569">
    <property type="entry name" value="Peptidase_M56"/>
    <property type="match status" value="1"/>
</dbReference>
<protein>
    <recommendedName>
        <fullName evidence="2">Peptidase M56 domain-containing protein</fullName>
    </recommendedName>
</protein>
<dbReference type="EMBL" id="BAABHC010000014">
    <property type="protein sequence ID" value="GAA4433353.1"/>
    <property type="molecule type" value="Genomic_DNA"/>
</dbReference>
<dbReference type="InterPro" id="IPR037066">
    <property type="entry name" value="Plug_dom_sf"/>
</dbReference>
<comment type="caution">
    <text evidence="3">The sequence shown here is derived from an EMBL/GenBank/DDBJ whole genome shotgun (WGS) entry which is preliminary data.</text>
</comment>
<keyword evidence="1" id="KW-1133">Transmembrane helix</keyword>
<feature type="transmembrane region" description="Helical" evidence="1">
    <location>
        <begin position="6"/>
        <end position="25"/>
    </location>
</feature>
<dbReference type="Proteomes" id="UP001500552">
    <property type="component" value="Unassembled WGS sequence"/>
</dbReference>
<organism evidence="3 4">
    <name type="scientific">Pontibacter saemangeumensis</name>
    <dbReference type="NCBI Taxonomy" id="1084525"/>
    <lineage>
        <taxon>Bacteria</taxon>
        <taxon>Pseudomonadati</taxon>
        <taxon>Bacteroidota</taxon>
        <taxon>Cytophagia</taxon>
        <taxon>Cytophagales</taxon>
        <taxon>Hymenobacteraceae</taxon>
        <taxon>Pontibacter</taxon>
    </lineage>
</organism>
<gene>
    <name evidence="3" type="ORF">GCM10023188_22690</name>
</gene>
<dbReference type="PANTHER" id="PTHR34978:SF3">
    <property type="entry name" value="SLR0241 PROTEIN"/>
    <property type="match status" value="1"/>
</dbReference>
<accession>A0ABP8LNZ6</accession>
<keyword evidence="1" id="KW-0472">Membrane</keyword>
<keyword evidence="4" id="KW-1185">Reference proteome</keyword>
<proteinExistence type="predicted"/>
<feature type="transmembrane region" description="Helical" evidence="1">
    <location>
        <begin position="266"/>
        <end position="284"/>
    </location>
</feature>
<dbReference type="Gene3D" id="2.170.130.10">
    <property type="entry name" value="TonB-dependent receptor, plug domain"/>
    <property type="match status" value="1"/>
</dbReference>
<feature type="transmembrane region" description="Helical" evidence="1">
    <location>
        <begin position="37"/>
        <end position="58"/>
    </location>
</feature>
<reference evidence="4" key="1">
    <citation type="journal article" date="2019" name="Int. J. Syst. Evol. Microbiol.">
        <title>The Global Catalogue of Microorganisms (GCM) 10K type strain sequencing project: providing services to taxonomists for standard genome sequencing and annotation.</title>
        <authorList>
            <consortium name="The Broad Institute Genomics Platform"/>
            <consortium name="The Broad Institute Genome Sequencing Center for Infectious Disease"/>
            <person name="Wu L."/>
            <person name="Ma J."/>
        </authorList>
    </citation>
    <scope>NUCLEOTIDE SEQUENCE [LARGE SCALE GENOMIC DNA]</scope>
    <source>
        <strain evidence="4">JCM 17926</strain>
    </source>
</reference>
<dbReference type="InterPro" id="IPR008756">
    <property type="entry name" value="Peptidase_M56"/>
</dbReference>
<dbReference type="InterPro" id="IPR052173">
    <property type="entry name" value="Beta-lactam_resp_regulator"/>
</dbReference>
<evidence type="ECO:0000313" key="3">
    <source>
        <dbReference type="EMBL" id="GAA4433353.1"/>
    </source>
</evidence>
<evidence type="ECO:0000259" key="2">
    <source>
        <dbReference type="Pfam" id="PF05569"/>
    </source>
</evidence>
<dbReference type="SUPFAM" id="SSF56935">
    <property type="entry name" value="Porins"/>
    <property type="match status" value="1"/>
</dbReference>
<feature type="transmembrane region" description="Helical" evidence="1">
    <location>
        <begin position="93"/>
        <end position="111"/>
    </location>
</feature>
<dbReference type="PANTHER" id="PTHR34978">
    <property type="entry name" value="POSSIBLE SENSOR-TRANSDUCER PROTEIN BLAR"/>
    <property type="match status" value="1"/>
</dbReference>
<evidence type="ECO:0000313" key="4">
    <source>
        <dbReference type="Proteomes" id="UP001500552"/>
    </source>
</evidence>